<keyword evidence="3" id="KW-1185">Reference proteome</keyword>
<comment type="caution">
    <text evidence="2">The sequence shown here is derived from an EMBL/GenBank/DDBJ whole genome shotgun (WGS) entry which is preliminary data.</text>
</comment>
<sequence length="162" mass="17103">MLIVIVALILAGASVLAAVVVLAMGRGGELTDAGPDYPPLDFADGSVAGIQAELWRLPRGLWGYHSGATDEALHALTDALVERDARVEALQRQVAELRHRLETGGATDEPLPWEEPRSGPWWSGAVPASPWKKADGPAGAETGDAETAEEPERVAPAAEEPR</sequence>
<feature type="region of interest" description="Disordered" evidence="1">
    <location>
        <begin position="101"/>
        <end position="162"/>
    </location>
</feature>
<protein>
    <recommendedName>
        <fullName evidence="4">DivIVA domain-containing protein</fullName>
    </recommendedName>
</protein>
<accession>A0A365H655</accession>
<organism evidence="2 3">
    <name type="scientific">Actinomadura craniellae</name>
    <dbReference type="NCBI Taxonomy" id="2231787"/>
    <lineage>
        <taxon>Bacteria</taxon>
        <taxon>Bacillati</taxon>
        <taxon>Actinomycetota</taxon>
        <taxon>Actinomycetes</taxon>
        <taxon>Streptosporangiales</taxon>
        <taxon>Thermomonosporaceae</taxon>
        <taxon>Actinomadura</taxon>
    </lineage>
</organism>
<evidence type="ECO:0008006" key="4">
    <source>
        <dbReference type="Google" id="ProtNLM"/>
    </source>
</evidence>
<evidence type="ECO:0000313" key="3">
    <source>
        <dbReference type="Proteomes" id="UP000251891"/>
    </source>
</evidence>
<proteinExistence type="predicted"/>
<evidence type="ECO:0000313" key="2">
    <source>
        <dbReference type="EMBL" id="RAY14482.1"/>
    </source>
</evidence>
<dbReference type="EMBL" id="QLYX01000006">
    <property type="protein sequence ID" value="RAY14482.1"/>
    <property type="molecule type" value="Genomic_DNA"/>
</dbReference>
<dbReference type="AlphaFoldDB" id="A0A365H655"/>
<evidence type="ECO:0000256" key="1">
    <source>
        <dbReference type="SAM" id="MobiDB-lite"/>
    </source>
</evidence>
<dbReference type="Proteomes" id="UP000251891">
    <property type="component" value="Unassembled WGS sequence"/>
</dbReference>
<reference evidence="2 3" key="1">
    <citation type="submission" date="2018-06" db="EMBL/GenBank/DDBJ databases">
        <title>Actinomadura craniellae sp. nov. isolated from marine sponge Craniella sp.</title>
        <authorList>
            <person name="Li L."/>
            <person name="Xu Q.H."/>
            <person name="Lin H.W."/>
            <person name="Lu Y.H."/>
        </authorList>
    </citation>
    <scope>NUCLEOTIDE SEQUENCE [LARGE SCALE GENOMIC DNA]</scope>
    <source>
        <strain evidence="2 3">LHW63021</strain>
    </source>
</reference>
<gene>
    <name evidence="2" type="ORF">DPM19_16150</name>
</gene>
<name>A0A365H655_9ACTN</name>